<dbReference type="EMBL" id="BKCJ011257086">
    <property type="protein sequence ID" value="GFD11136.1"/>
    <property type="molecule type" value="Genomic_DNA"/>
</dbReference>
<reference evidence="2" key="1">
    <citation type="journal article" date="2019" name="Sci. Rep.">
        <title>Draft genome of Tanacetum cinerariifolium, the natural source of mosquito coil.</title>
        <authorList>
            <person name="Yamashiro T."/>
            <person name="Shiraishi A."/>
            <person name="Satake H."/>
            <person name="Nakayama K."/>
        </authorList>
    </citation>
    <scope>NUCLEOTIDE SEQUENCE</scope>
</reference>
<feature type="compositionally biased region" description="Basic and acidic residues" evidence="1">
    <location>
        <begin position="38"/>
        <end position="53"/>
    </location>
</feature>
<name>A0A699TPQ3_TANCI</name>
<dbReference type="AlphaFoldDB" id="A0A699TPQ3"/>
<sequence>VKEEVKEEDGSTEDNVVRADAASDRGGEGVNTAAVVKDAGEEKEPCLQQKDPKPTLNLL</sequence>
<organism evidence="2">
    <name type="scientific">Tanacetum cinerariifolium</name>
    <name type="common">Dalmatian daisy</name>
    <name type="synonym">Chrysanthemum cinerariifolium</name>
    <dbReference type="NCBI Taxonomy" id="118510"/>
    <lineage>
        <taxon>Eukaryota</taxon>
        <taxon>Viridiplantae</taxon>
        <taxon>Streptophyta</taxon>
        <taxon>Embryophyta</taxon>
        <taxon>Tracheophyta</taxon>
        <taxon>Spermatophyta</taxon>
        <taxon>Magnoliopsida</taxon>
        <taxon>eudicotyledons</taxon>
        <taxon>Gunneridae</taxon>
        <taxon>Pentapetalae</taxon>
        <taxon>asterids</taxon>
        <taxon>campanulids</taxon>
        <taxon>Asterales</taxon>
        <taxon>Asteraceae</taxon>
        <taxon>Asteroideae</taxon>
        <taxon>Anthemideae</taxon>
        <taxon>Anthemidinae</taxon>
        <taxon>Tanacetum</taxon>
    </lineage>
</organism>
<feature type="compositionally biased region" description="Basic and acidic residues" evidence="1">
    <location>
        <begin position="1"/>
        <end position="27"/>
    </location>
</feature>
<feature type="non-terminal residue" evidence="2">
    <location>
        <position position="1"/>
    </location>
</feature>
<evidence type="ECO:0000313" key="2">
    <source>
        <dbReference type="EMBL" id="GFD11136.1"/>
    </source>
</evidence>
<gene>
    <name evidence="2" type="ORF">Tci_883105</name>
</gene>
<proteinExistence type="predicted"/>
<protein>
    <submittedName>
        <fullName evidence="2">Uncharacterized protein</fullName>
    </submittedName>
</protein>
<comment type="caution">
    <text evidence="2">The sequence shown here is derived from an EMBL/GenBank/DDBJ whole genome shotgun (WGS) entry which is preliminary data.</text>
</comment>
<feature type="region of interest" description="Disordered" evidence="1">
    <location>
        <begin position="1"/>
        <end position="59"/>
    </location>
</feature>
<evidence type="ECO:0000256" key="1">
    <source>
        <dbReference type="SAM" id="MobiDB-lite"/>
    </source>
</evidence>
<accession>A0A699TPQ3</accession>